<keyword evidence="9" id="KW-1185">Reference proteome</keyword>
<evidence type="ECO:0000313" key="8">
    <source>
        <dbReference type="EnsemblPlants" id="OPUNC09G06070.1"/>
    </source>
</evidence>
<dbReference type="GO" id="GO:0009626">
    <property type="term" value="P:plant-type hypersensitive response"/>
    <property type="evidence" value="ECO:0007669"/>
    <property type="project" value="UniProtKB-ARBA"/>
</dbReference>
<evidence type="ECO:0000256" key="1">
    <source>
        <dbReference type="ARBA" id="ARBA00008894"/>
    </source>
</evidence>
<dbReference type="PANTHER" id="PTHR23155">
    <property type="entry name" value="DISEASE RESISTANCE PROTEIN RP"/>
    <property type="match status" value="1"/>
</dbReference>
<reference evidence="8" key="1">
    <citation type="submission" date="2015-04" db="UniProtKB">
        <authorList>
            <consortium name="EnsemblPlants"/>
        </authorList>
    </citation>
    <scope>IDENTIFICATION</scope>
</reference>
<dbReference type="InterPro" id="IPR044974">
    <property type="entry name" value="Disease_R_plants"/>
</dbReference>
<dbReference type="InterPro" id="IPR036388">
    <property type="entry name" value="WH-like_DNA-bd_sf"/>
</dbReference>
<dbReference type="InterPro" id="IPR041118">
    <property type="entry name" value="Rx_N"/>
</dbReference>
<dbReference type="Gene3D" id="1.10.8.430">
    <property type="entry name" value="Helical domain of apoptotic protease-activating factors"/>
    <property type="match status" value="1"/>
</dbReference>
<dbReference type="CDD" id="cd00267">
    <property type="entry name" value="ABC_ATPase"/>
    <property type="match status" value="1"/>
</dbReference>
<dbReference type="EnsemblPlants" id="OPUNC09G06070.1">
    <property type="protein sequence ID" value="OPUNC09G06070.1"/>
    <property type="gene ID" value="OPUNC09G06070"/>
</dbReference>
<keyword evidence="5" id="KW-0611">Plant defense</keyword>
<dbReference type="Pfam" id="PF18052">
    <property type="entry name" value="Rx_N"/>
    <property type="match status" value="1"/>
</dbReference>
<dbReference type="GO" id="GO:0002758">
    <property type="term" value="P:innate immune response-activating signaling pathway"/>
    <property type="evidence" value="ECO:0007669"/>
    <property type="project" value="UniProtKB-ARBA"/>
</dbReference>
<evidence type="ECO:0000256" key="5">
    <source>
        <dbReference type="ARBA" id="ARBA00022821"/>
    </source>
</evidence>
<dbReference type="OMA" id="HAELETM"/>
<dbReference type="Pfam" id="PF23598">
    <property type="entry name" value="LRR_14"/>
    <property type="match status" value="1"/>
</dbReference>
<sequence>MDSATGAMGSLLLKLGELAMDEYNLQKGVKKNVEALRRELESMQVALRKVGDVPSGQLDEQVKLWAREVRELSYDADDVVDTFMLRVDDQGPEKQQVVGCSKGMVKKVAGCFAKAKARHDIADEIKDIMDRAREAAARRDRYKIDDAVARFDNGVTHPAAAAVDPRLYDFYRNEVELVGIDKARDDLVKALTTTTTEKKDGLFKQQLKVIAVFGPGGLGKTTLARVVFNRLKPQFDCTAFVSVSSAPDIKKVFKDMLLELDKNQYQNIHNLVRDERQLIDALRDFLQNKRYLIVIDDIWDIASWSAIRCALVENNDGSTIIATTRDFDIAGQIGSPHKLKTLLPKSSKKLLYGRIFGSEDKCPEELVEVSEMILKKCGDVPLAIITIASVLARTRNTADEWYKVYNSIGYGLGNNHDMKNMRKILSLSYYKLPSHLRTCLLYLSIFPEDYEIERSRLIRMWISEGFIHPEKDGDNLVELGHSYFNELINRSLIQPSGYGSCMPRSCRVHDMIHDLVRFLSSQENFVTVDGILQQTSPASKARRLSLQNNKLENSTAQTNLNMSQVRSISIFSSSGISLLPSLSSFQVLLVLDLENCYLTEGCHLDLRHVCNLFHLRYLRLYECNFDCDLLKEIEKLKFLQTLIVKREVRLPSTIVELRRLMFLHVHTDTILPEGMDNLTLLEELSLIDINKSPTFAKELRNLTKLRQLELFWGEMNESLEEALIESLRNLHKIQNLQILPFGNSSLDFIGERWMPSLYLERFVATGSSRFTIVPAWIRKNPSLLTNLTDLSIKLQELRQEDLKALGRLPALLSLRLYAGRSEFLLTCVGEFCCLRSFNLRSRDPLRLMFQQGAMPRVQRVLLSFHVQDTRDGENGDFDFGLENLLSLEHADVFLSRTTVIIDRDMEMERAKSVLRHAAQIHPNHPTLEIH</sequence>
<dbReference type="InterPro" id="IPR002182">
    <property type="entry name" value="NB-ARC"/>
</dbReference>
<dbReference type="Pfam" id="PF00931">
    <property type="entry name" value="NB-ARC"/>
    <property type="match status" value="1"/>
</dbReference>
<dbReference type="InterPro" id="IPR027417">
    <property type="entry name" value="P-loop_NTPase"/>
</dbReference>
<name>A0A0E0M0A1_ORYPU</name>
<dbReference type="FunFam" id="1.10.10.10:FF:000322">
    <property type="entry name" value="Probable disease resistance protein At1g63360"/>
    <property type="match status" value="1"/>
</dbReference>
<protein>
    <recommendedName>
        <fullName evidence="7">AAA+ ATPase domain-containing protein</fullName>
    </recommendedName>
</protein>
<dbReference type="GO" id="GO:0042742">
    <property type="term" value="P:defense response to bacterium"/>
    <property type="evidence" value="ECO:0007669"/>
    <property type="project" value="UniProtKB-ARBA"/>
</dbReference>
<keyword evidence="2" id="KW-0433">Leucine-rich repeat</keyword>
<dbReference type="PANTHER" id="PTHR23155:SF1201">
    <property type="entry name" value="OS02G0301800 PROTEIN"/>
    <property type="match status" value="1"/>
</dbReference>
<dbReference type="CDD" id="cd14798">
    <property type="entry name" value="RX-CC_like"/>
    <property type="match status" value="1"/>
</dbReference>
<dbReference type="InterPro" id="IPR003593">
    <property type="entry name" value="AAA+_ATPase"/>
</dbReference>
<dbReference type="InterPro" id="IPR032675">
    <property type="entry name" value="LRR_dom_sf"/>
</dbReference>
<dbReference type="SUPFAM" id="SSF52058">
    <property type="entry name" value="L domain-like"/>
    <property type="match status" value="1"/>
</dbReference>
<feature type="domain" description="AAA+ ATPase" evidence="7">
    <location>
        <begin position="206"/>
        <end position="356"/>
    </location>
</feature>
<accession>A0A0E0M0A1</accession>
<evidence type="ECO:0000256" key="4">
    <source>
        <dbReference type="ARBA" id="ARBA00022741"/>
    </source>
</evidence>
<dbReference type="InterPro" id="IPR058922">
    <property type="entry name" value="WHD_DRP"/>
</dbReference>
<dbReference type="SUPFAM" id="SSF52540">
    <property type="entry name" value="P-loop containing nucleoside triphosphate hydrolases"/>
    <property type="match status" value="1"/>
</dbReference>
<dbReference type="Gene3D" id="1.20.5.4130">
    <property type="match status" value="1"/>
</dbReference>
<proteinExistence type="inferred from homology"/>
<reference evidence="8" key="2">
    <citation type="submission" date="2018-05" db="EMBL/GenBank/DDBJ databases">
        <title>OpunRS2 (Oryza punctata Reference Sequence Version 2).</title>
        <authorList>
            <person name="Zhang J."/>
            <person name="Kudrna D."/>
            <person name="Lee S."/>
            <person name="Talag J."/>
            <person name="Welchert J."/>
            <person name="Wing R.A."/>
        </authorList>
    </citation>
    <scope>NUCLEOTIDE SEQUENCE [LARGE SCALE GENOMIC DNA]</scope>
</reference>
<dbReference type="SMART" id="SM00382">
    <property type="entry name" value="AAA"/>
    <property type="match status" value="1"/>
</dbReference>
<dbReference type="FunFam" id="3.40.50.300:FF:001091">
    <property type="entry name" value="Probable disease resistance protein At1g61300"/>
    <property type="match status" value="1"/>
</dbReference>
<keyword evidence="4" id="KW-0547">Nucleotide-binding</keyword>
<dbReference type="GO" id="GO:0043531">
    <property type="term" value="F:ADP binding"/>
    <property type="evidence" value="ECO:0007669"/>
    <property type="project" value="InterPro"/>
</dbReference>
<dbReference type="InterPro" id="IPR038005">
    <property type="entry name" value="RX-like_CC"/>
</dbReference>
<evidence type="ECO:0000256" key="2">
    <source>
        <dbReference type="ARBA" id="ARBA00022614"/>
    </source>
</evidence>
<dbReference type="Gramene" id="OPUNC09G06070.1">
    <property type="protein sequence ID" value="OPUNC09G06070.1"/>
    <property type="gene ID" value="OPUNC09G06070"/>
</dbReference>
<keyword evidence="3" id="KW-0677">Repeat</keyword>
<dbReference type="AlphaFoldDB" id="A0A0E0M0A1"/>
<dbReference type="HOGENOM" id="CLU_000837_25_0_1"/>
<dbReference type="InterPro" id="IPR055414">
    <property type="entry name" value="LRR_R13L4/SHOC2-like"/>
</dbReference>
<dbReference type="Gene3D" id="3.80.10.10">
    <property type="entry name" value="Ribonuclease Inhibitor"/>
    <property type="match status" value="1"/>
</dbReference>
<dbReference type="InterPro" id="IPR042197">
    <property type="entry name" value="Apaf_helical"/>
</dbReference>
<evidence type="ECO:0000313" key="9">
    <source>
        <dbReference type="Proteomes" id="UP000026962"/>
    </source>
</evidence>
<comment type="similarity">
    <text evidence="1">Belongs to the disease resistance NB-LRR family.</text>
</comment>
<dbReference type="STRING" id="4537.A0A0E0M0A1"/>
<keyword evidence="6" id="KW-0175">Coiled coil</keyword>
<dbReference type="Gene3D" id="3.40.50.300">
    <property type="entry name" value="P-loop containing nucleotide triphosphate hydrolases"/>
    <property type="match status" value="1"/>
</dbReference>
<evidence type="ECO:0000259" key="7">
    <source>
        <dbReference type="SMART" id="SM00382"/>
    </source>
</evidence>
<evidence type="ECO:0000256" key="3">
    <source>
        <dbReference type="ARBA" id="ARBA00022737"/>
    </source>
</evidence>
<dbReference type="eggNOG" id="KOG4658">
    <property type="taxonomic scope" value="Eukaryota"/>
</dbReference>
<dbReference type="Gene3D" id="1.10.10.10">
    <property type="entry name" value="Winged helix-like DNA-binding domain superfamily/Winged helix DNA-binding domain"/>
    <property type="match status" value="1"/>
</dbReference>
<dbReference type="Pfam" id="PF23559">
    <property type="entry name" value="WHD_DRP"/>
    <property type="match status" value="1"/>
</dbReference>
<organism evidence="8">
    <name type="scientific">Oryza punctata</name>
    <name type="common">Red rice</name>
    <dbReference type="NCBI Taxonomy" id="4537"/>
    <lineage>
        <taxon>Eukaryota</taxon>
        <taxon>Viridiplantae</taxon>
        <taxon>Streptophyta</taxon>
        <taxon>Embryophyta</taxon>
        <taxon>Tracheophyta</taxon>
        <taxon>Spermatophyta</taxon>
        <taxon>Magnoliopsida</taxon>
        <taxon>Liliopsida</taxon>
        <taxon>Poales</taxon>
        <taxon>Poaceae</taxon>
        <taxon>BOP clade</taxon>
        <taxon>Oryzoideae</taxon>
        <taxon>Oryzeae</taxon>
        <taxon>Oryzinae</taxon>
        <taxon>Oryza</taxon>
    </lineage>
</organism>
<dbReference type="PRINTS" id="PR00364">
    <property type="entry name" value="DISEASERSIST"/>
</dbReference>
<evidence type="ECO:0000256" key="6">
    <source>
        <dbReference type="ARBA" id="ARBA00023054"/>
    </source>
</evidence>
<dbReference type="Proteomes" id="UP000026962">
    <property type="component" value="Chromosome 9"/>
</dbReference>